<keyword evidence="9" id="KW-1185">Reference proteome</keyword>
<dbReference type="PANTHER" id="PTHR32089:SF112">
    <property type="entry name" value="LYSOZYME-LIKE PROTEIN-RELATED"/>
    <property type="match status" value="1"/>
</dbReference>
<comment type="subcellular location">
    <subcellularLocation>
        <location evidence="1">Membrane</location>
    </subcellularLocation>
</comment>
<comment type="caution">
    <text evidence="8">The sequence shown here is derived from an EMBL/GenBank/DDBJ whole genome shotgun (WGS) entry which is preliminary data.</text>
</comment>
<evidence type="ECO:0000256" key="2">
    <source>
        <dbReference type="ARBA" id="ARBA00023224"/>
    </source>
</evidence>
<dbReference type="InterPro" id="IPR003660">
    <property type="entry name" value="HAMP_dom"/>
</dbReference>
<evidence type="ECO:0000256" key="5">
    <source>
        <dbReference type="SAM" id="Phobius"/>
    </source>
</evidence>
<dbReference type="PANTHER" id="PTHR32089">
    <property type="entry name" value="METHYL-ACCEPTING CHEMOTAXIS PROTEIN MCPB"/>
    <property type="match status" value="1"/>
</dbReference>
<accession>A0ABU7G904</accession>
<reference evidence="9" key="1">
    <citation type="submission" date="2023-07" db="EMBL/GenBank/DDBJ databases">
        <title>Draft genome sequence of Agarivorans aestuarii strain ZMCS4, a CAZymes producing bacteria isolated from the marine brown algae Clodostephus spongiosus.</title>
        <authorList>
            <person name="Lorente B."/>
            <person name="Cabral C."/>
            <person name="Frias J."/>
            <person name="Faria J."/>
            <person name="Toubarro D."/>
        </authorList>
    </citation>
    <scope>NUCLEOTIDE SEQUENCE [LARGE SCALE GENOMIC DNA]</scope>
    <source>
        <strain evidence="9">ZMCS4</strain>
    </source>
</reference>
<dbReference type="Proteomes" id="UP001310248">
    <property type="component" value="Unassembled WGS sequence"/>
</dbReference>
<dbReference type="PROSITE" id="PS50111">
    <property type="entry name" value="CHEMOTAXIS_TRANSDUC_2"/>
    <property type="match status" value="1"/>
</dbReference>
<dbReference type="SMART" id="SM00304">
    <property type="entry name" value="HAMP"/>
    <property type="match status" value="1"/>
</dbReference>
<evidence type="ECO:0000313" key="8">
    <source>
        <dbReference type="EMBL" id="MEE1675662.1"/>
    </source>
</evidence>
<proteinExistence type="inferred from homology"/>
<gene>
    <name evidence="8" type="ORF">SNR37_000988</name>
</gene>
<keyword evidence="5" id="KW-1133">Transmembrane helix</keyword>
<keyword evidence="5" id="KW-0812">Transmembrane</keyword>
<dbReference type="CDD" id="cd11386">
    <property type="entry name" value="MCP_signal"/>
    <property type="match status" value="1"/>
</dbReference>
<dbReference type="RefSeq" id="WP_329776488.1">
    <property type="nucleotide sequence ID" value="NZ_JAYDYW010000014.1"/>
</dbReference>
<dbReference type="SUPFAM" id="SSF58104">
    <property type="entry name" value="Methyl-accepting chemotaxis protein (MCP) signaling domain"/>
    <property type="match status" value="1"/>
</dbReference>
<keyword evidence="5" id="KW-0472">Membrane</keyword>
<dbReference type="PROSITE" id="PS50885">
    <property type="entry name" value="HAMP"/>
    <property type="match status" value="1"/>
</dbReference>
<comment type="similarity">
    <text evidence="3">Belongs to the methyl-accepting chemotaxis (MCP) protein family.</text>
</comment>
<name>A0ABU7G904_9ALTE</name>
<evidence type="ECO:0000259" key="7">
    <source>
        <dbReference type="PROSITE" id="PS50885"/>
    </source>
</evidence>
<evidence type="ECO:0000256" key="1">
    <source>
        <dbReference type="ARBA" id="ARBA00004370"/>
    </source>
</evidence>
<dbReference type="Gene3D" id="1.10.287.950">
    <property type="entry name" value="Methyl-accepting chemotaxis protein"/>
    <property type="match status" value="1"/>
</dbReference>
<dbReference type="EMBL" id="JAYDYW010000014">
    <property type="protein sequence ID" value="MEE1675662.1"/>
    <property type="molecule type" value="Genomic_DNA"/>
</dbReference>
<dbReference type="Pfam" id="PF00015">
    <property type="entry name" value="MCPsignal"/>
    <property type="match status" value="1"/>
</dbReference>
<keyword evidence="2 4" id="KW-0807">Transducer</keyword>
<dbReference type="InterPro" id="IPR004089">
    <property type="entry name" value="MCPsignal_dom"/>
</dbReference>
<protein>
    <submittedName>
        <fullName evidence="8">Methyl-accepting chemotaxis protein</fullName>
    </submittedName>
</protein>
<dbReference type="Pfam" id="PF12729">
    <property type="entry name" value="4HB_MCP_1"/>
    <property type="match status" value="1"/>
</dbReference>
<feature type="domain" description="HAMP" evidence="7">
    <location>
        <begin position="336"/>
        <end position="389"/>
    </location>
</feature>
<sequence length="666" mass="72443">MSISNKLLSAFGFVAVLMFCSAVIVFIQLDKIAQKERQIVEVSVPVVAQSKEIERHLQQSLSALRAYLIHGADKQRAEHFQNLFEQSWLNIDLAVEQIQLLSDIAVPEQTLTSFLALKELQQQIIKISNSEDNLPAHALLLFDIAPLAEEAMNQVSSAVTEEVSQPGLYSPKKRVRLLADMSEARNELANALTSLRSFIITGDKYEQEKYQEYFARHKQRVADVEAANNLFTEEQARLWQQFVELVDIFVPLVDELFVIRAAPDWNIANHRMANEVIPLVADIELQLNDWNMQQQSVLVGHQQDLESLGEQVVLVVFAGAAIAALLGGLVVLWLTRQIKSNLALVNQRAMQIADGNLSQPALKVSAKDEVGQLTGSINAMAEQLKGLITEVNQTAADVSQSSMKVFDKSSGIGSALDEQRSKVDSAATAIEEMSVAAREIAQNTSQAADHARDCGDVASQGGQVVTDTISIMQKIEGSVSDSNQHIAKLNLAGEEVEKITDVIAGIAEQTNLLALNAAIEAARAGEQGRGFAVVADEVRSLASRTSQSTEEIARIINQIRSLTEAANQSMSQSTELVSDGRNVVNKAGDALHQVIDTTQGVTEMVTAIAAATEEQSAVATDVASTLETIALIAQDSVSEAQSSVDDAKSLEEKSNQLKQQIQRFVL</sequence>
<organism evidence="8 9">
    <name type="scientific">Agarivorans aestuarii</name>
    <dbReference type="NCBI Taxonomy" id="1563703"/>
    <lineage>
        <taxon>Bacteria</taxon>
        <taxon>Pseudomonadati</taxon>
        <taxon>Pseudomonadota</taxon>
        <taxon>Gammaproteobacteria</taxon>
        <taxon>Alteromonadales</taxon>
        <taxon>Alteromonadaceae</taxon>
        <taxon>Agarivorans</taxon>
    </lineage>
</organism>
<dbReference type="SMART" id="SM00283">
    <property type="entry name" value="MA"/>
    <property type="match status" value="1"/>
</dbReference>
<dbReference type="Pfam" id="PF00672">
    <property type="entry name" value="HAMP"/>
    <property type="match status" value="1"/>
</dbReference>
<evidence type="ECO:0000256" key="3">
    <source>
        <dbReference type="ARBA" id="ARBA00029447"/>
    </source>
</evidence>
<reference evidence="8 9" key="2">
    <citation type="submission" date="2023-12" db="EMBL/GenBank/DDBJ databases">
        <authorList>
            <consortium name="Cladostephus spongiosus"/>
            <person name="Lorente B."/>
            <person name="Cabral C."/>
            <person name="Frias J."/>
            <person name="Faria J."/>
            <person name="Toubarro D."/>
        </authorList>
    </citation>
    <scope>NUCLEOTIDE SEQUENCE [LARGE SCALE GENOMIC DNA]</scope>
    <source>
        <strain evidence="8 9">ZMCS4</strain>
    </source>
</reference>
<dbReference type="CDD" id="cd06225">
    <property type="entry name" value="HAMP"/>
    <property type="match status" value="1"/>
</dbReference>
<evidence type="ECO:0000259" key="6">
    <source>
        <dbReference type="PROSITE" id="PS50111"/>
    </source>
</evidence>
<evidence type="ECO:0000256" key="4">
    <source>
        <dbReference type="PROSITE-ProRule" id="PRU00284"/>
    </source>
</evidence>
<dbReference type="InterPro" id="IPR024478">
    <property type="entry name" value="HlyB_4HB_MCP"/>
</dbReference>
<evidence type="ECO:0000313" key="9">
    <source>
        <dbReference type="Proteomes" id="UP001310248"/>
    </source>
</evidence>
<feature type="transmembrane region" description="Helical" evidence="5">
    <location>
        <begin position="312"/>
        <end position="334"/>
    </location>
</feature>
<feature type="domain" description="Methyl-accepting transducer" evidence="6">
    <location>
        <begin position="394"/>
        <end position="630"/>
    </location>
</feature>